<name>A0A6B0QVW0_9CETA</name>
<dbReference type="EMBL" id="VBQZ03000010">
    <property type="protein sequence ID" value="MXQ82068.1"/>
    <property type="molecule type" value="Genomic_DNA"/>
</dbReference>
<accession>A0A6B0QVW0</accession>
<proteinExistence type="predicted"/>
<protein>
    <submittedName>
        <fullName evidence="1">Uncharacterized protein</fullName>
    </submittedName>
</protein>
<comment type="caution">
    <text evidence="1">The sequence shown here is derived from an EMBL/GenBank/DDBJ whole genome shotgun (WGS) entry which is preliminary data.</text>
</comment>
<dbReference type="Proteomes" id="UP000322234">
    <property type="component" value="Unassembled WGS sequence"/>
</dbReference>
<evidence type="ECO:0000313" key="1">
    <source>
        <dbReference type="EMBL" id="MXQ82068.1"/>
    </source>
</evidence>
<dbReference type="AlphaFoldDB" id="A0A6B0QVW0"/>
<keyword evidence="2" id="KW-1185">Reference proteome</keyword>
<evidence type="ECO:0000313" key="2">
    <source>
        <dbReference type="Proteomes" id="UP000322234"/>
    </source>
</evidence>
<gene>
    <name evidence="1" type="ORF">E5288_WYG012503</name>
</gene>
<reference evidence="1" key="1">
    <citation type="submission" date="2019-10" db="EMBL/GenBank/DDBJ databases">
        <title>The sequence and de novo assembly of the wild yak genome.</title>
        <authorList>
            <person name="Liu Y."/>
        </authorList>
    </citation>
    <scope>NUCLEOTIDE SEQUENCE [LARGE SCALE GENOMIC DNA]</scope>
    <source>
        <strain evidence="1">WY2019</strain>
    </source>
</reference>
<organism evidence="1 2">
    <name type="scientific">Bos mutus</name>
    <name type="common">wild yak</name>
    <dbReference type="NCBI Taxonomy" id="72004"/>
    <lineage>
        <taxon>Eukaryota</taxon>
        <taxon>Metazoa</taxon>
        <taxon>Chordata</taxon>
        <taxon>Craniata</taxon>
        <taxon>Vertebrata</taxon>
        <taxon>Euteleostomi</taxon>
        <taxon>Mammalia</taxon>
        <taxon>Eutheria</taxon>
        <taxon>Laurasiatheria</taxon>
        <taxon>Artiodactyla</taxon>
        <taxon>Ruminantia</taxon>
        <taxon>Pecora</taxon>
        <taxon>Bovidae</taxon>
        <taxon>Bovinae</taxon>
        <taxon>Bos</taxon>
    </lineage>
</organism>
<sequence length="102" mass="11647">MKLFLGDNQIEYSPSNVVQNKVTNISHFKNHEYKLNRPSLTRFRNNLFFFSKDHLTVTALVSLTKLTCTVIHEVTIFGEENIIDPCIDVTGGYAVAIHFSIM</sequence>